<dbReference type="PRINTS" id="PR01407">
    <property type="entry name" value="BUTYPHLNCDUF"/>
</dbReference>
<dbReference type="AlphaFoldDB" id="A0A8C6SWK7"/>
<evidence type="ECO:0000256" key="1">
    <source>
        <dbReference type="ARBA" id="ARBA00022723"/>
    </source>
</evidence>
<protein>
    <recommendedName>
        <fullName evidence="4">B30.2/SPRY domain-containing protein</fullName>
    </recommendedName>
</protein>
<reference evidence="5" key="1">
    <citation type="submission" date="2025-08" db="UniProtKB">
        <authorList>
            <consortium name="Ensembl"/>
        </authorList>
    </citation>
    <scope>IDENTIFICATION</scope>
</reference>
<dbReference type="InterPro" id="IPR043136">
    <property type="entry name" value="B30.2/SPRY_sf"/>
</dbReference>
<dbReference type="Proteomes" id="UP000694523">
    <property type="component" value="Unplaced"/>
</dbReference>
<dbReference type="InterPro" id="IPR003877">
    <property type="entry name" value="SPRY_dom"/>
</dbReference>
<dbReference type="InterPro" id="IPR001870">
    <property type="entry name" value="B30.2/SPRY"/>
</dbReference>
<dbReference type="PANTHER" id="PTHR25465">
    <property type="entry name" value="B-BOX DOMAIN CONTAINING"/>
    <property type="match status" value="1"/>
</dbReference>
<sequence length="191" mass="21477">MVKGPRKYLCEVFLDPNTADDTLELSEDKRSVTNVEELQLFPHHQDRFSSCSQVLSSTALSGRCYWEVKLRGDVDIAVSYKGIRRNGDSEECRFGDNDQSWSLRVRGDEGYLYHNKREMDIRCSIEDSVGVLLDTEAGALSFYAVDSDGYLCHLHTFSSSFSEPLFAGFGLERPGSSVSLLNQTDFETDSS</sequence>
<accession>A0A8C6SWK7</accession>
<name>A0A8C6SWK7_9GOBI</name>
<dbReference type="SMART" id="SM00449">
    <property type="entry name" value="SPRY"/>
    <property type="match status" value="1"/>
</dbReference>
<proteinExistence type="predicted"/>
<dbReference type="InterPro" id="IPR013320">
    <property type="entry name" value="ConA-like_dom_sf"/>
</dbReference>
<evidence type="ECO:0000313" key="6">
    <source>
        <dbReference type="Proteomes" id="UP000694523"/>
    </source>
</evidence>
<dbReference type="SMART" id="SM00589">
    <property type="entry name" value="PRY"/>
    <property type="match status" value="1"/>
</dbReference>
<dbReference type="Pfam" id="PF13765">
    <property type="entry name" value="PRY"/>
    <property type="match status" value="1"/>
</dbReference>
<dbReference type="Ensembl" id="ENSNMLT00000014418.1">
    <property type="protein sequence ID" value="ENSNMLP00000012780.1"/>
    <property type="gene ID" value="ENSNMLG00000008671.1"/>
</dbReference>
<keyword evidence="3" id="KW-0862">Zinc</keyword>
<dbReference type="GO" id="GO:0008270">
    <property type="term" value="F:zinc ion binding"/>
    <property type="evidence" value="ECO:0007669"/>
    <property type="project" value="UniProtKB-KW"/>
</dbReference>
<keyword evidence="2" id="KW-0863">Zinc-finger</keyword>
<evidence type="ECO:0000256" key="3">
    <source>
        <dbReference type="ARBA" id="ARBA00022833"/>
    </source>
</evidence>
<evidence type="ECO:0000313" key="5">
    <source>
        <dbReference type="Ensembl" id="ENSNMLP00000012780.1"/>
    </source>
</evidence>
<evidence type="ECO:0000259" key="4">
    <source>
        <dbReference type="PROSITE" id="PS50188"/>
    </source>
</evidence>
<dbReference type="PANTHER" id="PTHR25465:SF14">
    <property type="entry name" value="E3 UBIQUITIN-PROTEIN LIGASE TRIM65"/>
    <property type="match status" value="1"/>
</dbReference>
<feature type="domain" description="B30.2/SPRY" evidence="4">
    <location>
        <begin position="1"/>
        <end position="187"/>
    </location>
</feature>
<keyword evidence="1" id="KW-0479">Metal-binding</keyword>
<dbReference type="GO" id="GO:0005737">
    <property type="term" value="C:cytoplasm"/>
    <property type="evidence" value="ECO:0007669"/>
    <property type="project" value="UniProtKB-ARBA"/>
</dbReference>
<dbReference type="Pfam" id="PF00622">
    <property type="entry name" value="SPRY"/>
    <property type="match status" value="1"/>
</dbReference>
<reference evidence="5" key="2">
    <citation type="submission" date="2025-09" db="UniProtKB">
        <authorList>
            <consortium name="Ensembl"/>
        </authorList>
    </citation>
    <scope>IDENTIFICATION</scope>
</reference>
<dbReference type="InterPro" id="IPR003879">
    <property type="entry name" value="Butyrophylin_SPRY"/>
</dbReference>
<keyword evidence="6" id="KW-1185">Reference proteome</keyword>
<dbReference type="PROSITE" id="PS50188">
    <property type="entry name" value="B302_SPRY"/>
    <property type="match status" value="1"/>
</dbReference>
<dbReference type="InterPro" id="IPR006574">
    <property type="entry name" value="PRY"/>
</dbReference>
<organism evidence="5 6">
    <name type="scientific">Neogobius melanostomus</name>
    <name type="common">round goby</name>
    <dbReference type="NCBI Taxonomy" id="47308"/>
    <lineage>
        <taxon>Eukaryota</taxon>
        <taxon>Metazoa</taxon>
        <taxon>Chordata</taxon>
        <taxon>Craniata</taxon>
        <taxon>Vertebrata</taxon>
        <taxon>Euteleostomi</taxon>
        <taxon>Actinopterygii</taxon>
        <taxon>Neopterygii</taxon>
        <taxon>Teleostei</taxon>
        <taxon>Neoteleostei</taxon>
        <taxon>Acanthomorphata</taxon>
        <taxon>Gobiaria</taxon>
        <taxon>Gobiiformes</taxon>
        <taxon>Gobioidei</taxon>
        <taxon>Gobiidae</taxon>
        <taxon>Benthophilinae</taxon>
        <taxon>Neogobiini</taxon>
        <taxon>Neogobius</taxon>
    </lineage>
</organism>
<dbReference type="Gene3D" id="2.60.120.920">
    <property type="match status" value="1"/>
</dbReference>
<dbReference type="SUPFAM" id="SSF49899">
    <property type="entry name" value="Concanavalin A-like lectins/glucanases"/>
    <property type="match status" value="1"/>
</dbReference>
<dbReference type="InterPro" id="IPR051051">
    <property type="entry name" value="E3_ubiq-ligase_TRIM/RNF"/>
</dbReference>
<evidence type="ECO:0000256" key="2">
    <source>
        <dbReference type="ARBA" id="ARBA00022771"/>
    </source>
</evidence>